<evidence type="ECO:0000256" key="1">
    <source>
        <dbReference type="PROSITE-ProRule" id="PRU00339"/>
    </source>
</evidence>
<organism evidence="2 3">
    <name type="scientific">Tsuneonella suprasediminis</name>
    <dbReference type="NCBI Taxonomy" id="2306996"/>
    <lineage>
        <taxon>Bacteria</taxon>
        <taxon>Pseudomonadati</taxon>
        <taxon>Pseudomonadota</taxon>
        <taxon>Alphaproteobacteria</taxon>
        <taxon>Sphingomonadales</taxon>
        <taxon>Erythrobacteraceae</taxon>
        <taxon>Tsuneonella</taxon>
    </lineage>
</organism>
<evidence type="ECO:0008006" key="4">
    <source>
        <dbReference type="Google" id="ProtNLM"/>
    </source>
</evidence>
<sequence length="123" mass="12864">MAAGTIIGLAMMAQGAVATMEQVDVAYDAMAQGRSAAAIARIESNDALNTSDPARLINLGIAYARQGDTATARSMFQRVLSRDSAYMLETANGQWVEAGVLARKALVALDAGTFGSVHRTASR</sequence>
<evidence type="ECO:0000313" key="3">
    <source>
        <dbReference type="Proteomes" id="UP000284322"/>
    </source>
</evidence>
<dbReference type="Proteomes" id="UP000284322">
    <property type="component" value="Unassembled WGS sequence"/>
</dbReference>
<dbReference type="RefSeq" id="WP_120109337.1">
    <property type="nucleotide sequence ID" value="NZ_DATCMS010000001.1"/>
</dbReference>
<feature type="repeat" description="TPR" evidence="1">
    <location>
        <begin position="53"/>
        <end position="86"/>
    </location>
</feature>
<reference evidence="2 3" key="1">
    <citation type="submission" date="2018-09" db="EMBL/GenBank/DDBJ databases">
        <title>Altererythrobacter sp.Ery1 and Ery12, the genome sequencing of novel strains in genus Alterythrobacter.</title>
        <authorList>
            <person name="Cheng H."/>
            <person name="Wu Y.-H."/>
            <person name="Fang C."/>
            <person name="Xu X.-W."/>
        </authorList>
    </citation>
    <scope>NUCLEOTIDE SEQUENCE [LARGE SCALE GENOMIC DNA]</scope>
    <source>
        <strain evidence="2 3">Ery12</strain>
    </source>
</reference>
<keyword evidence="1" id="KW-0802">TPR repeat</keyword>
<keyword evidence="3" id="KW-1185">Reference proteome</keyword>
<accession>A0A419R2H2</accession>
<evidence type="ECO:0000313" key="2">
    <source>
        <dbReference type="EMBL" id="RJX68131.1"/>
    </source>
</evidence>
<name>A0A419R2H2_9SPHN</name>
<dbReference type="OrthoDB" id="92543at2"/>
<dbReference type="AlphaFoldDB" id="A0A419R2H2"/>
<dbReference type="Gene3D" id="1.25.40.10">
    <property type="entry name" value="Tetratricopeptide repeat domain"/>
    <property type="match status" value="1"/>
</dbReference>
<comment type="caution">
    <text evidence="2">The sequence shown here is derived from an EMBL/GenBank/DDBJ whole genome shotgun (WGS) entry which is preliminary data.</text>
</comment>
<proteinExistence type="predicted"/>
<dbReference type="EMBL" id="RAHJ01000018">
    <property type="protein sequence ID" value="RJX68131.1"/>
    <property type="molecule type" value="Genomic_DNA"/>
</dbReference>
<gene>
    <name evidence="2" type="ORF">D6858_09460</name>
</gene>
<dbReference type="InterPro" id="IPR019734">
    <property type="entry name" value="TPR_rpt"/>
</dbReference>
<protein>
    <recommendedName>
        <fullName evidence="4">Tetratricopeptide repeat protein</fullName>
    </recommendedName>
</protein>
<dbReference type="InterPro" id="IPR011990">
    <property type="entry name" value="TPR-like_helical_dom_sf"/>
</dbReference>
<dbReference type="PROSITE" id="PS50005">
    <property type="entry name" value="TPR"/>
    <property type="match status" value="1"/>
</dbReference>
<dbReference type="SUPFAM" id="SSF48452">
    <property type="entry name" value="TPR-like"/>
    <property type="match status" value="1"/>
</dbReference>